<comment type="similarity">
    <text evidence="3 9">Belongs to the class-D beta-lactamase family.</text>
</comment>
<name>A0A495ABC7_9MICC</name>
<dbReference type="GO" id="GO:0071555">
    <property type="term" value="P:cell wall organization"/>
    <property type="evidence" value="ECO:0007669"/>
    <property type="project" value="TreeGrafter"/>
</dbReference>
<dbReference type="Gene3D" id="3.40.710.10">
    <property type="entry name" value="DD-peptidase/beta-lactamase superfamily"/>
    <property type="match status" value="1"/>
</dbReference>
<dbReference type="Pfam" id="PF05223">
    <property type="entry name" value="MecA_N"/>
    <property type="match status" value="1"/>
</dbReference>
<dbReference type="AlphaFoldDB" id="A0A495ABC7"/>
<evidence type="ECO:0000259" key="10">
    <source>
        <dbReference type="Pfam" id="PF00905"/>
    </source>
</evidence>
<evidence type="ECO:0000259" key="12">
    <source>
        <dbReference type="Pfam" id="PF05223"/>
    </source>
</evidence>
<keyword evidence="8 9" id="KW-0046">Antibiotic resistance</keyword>
<dbReference type="GO" id="GO:0008658">
    <property type="term" value="F:penicillin binding"/>
    <property type="evidence" value="ECO:0007669"/>
    <property type="project" value="InterPro"/>
</dbReference>
<dbReference type="InterPro" id="IPR001460">
    <property type="entry name" value="PCN-bd_Tpept"/>
</dbReference>
<keyword evidence="14" id="KW-1185">Reference proteome</keyword>
<comment type="catalytic activity">
    <reaction evidence="9">
        <text>a beta-lactam + H2O = a substituted beta-amino acid</text>
        <dbReference type="Rhea" id="RHEA:20401"/>
        <dbReference type="ChEBI" id="CHEBI:15377"/>
        <dbReference type="ChEBI" id="CHEBI:35627"/>
        <dbReference type="ChEBI" id="CHEBI:140347"/>
        <dbReference type="EC" id="3.5.2.6"/>
    </reaction>
</comment>
<accession>A0A495ABC7</accession>
<proteinExistence type="inferred from homology"/>
<dbReference type="RefSeq" id="WP_121030027.1">
    <property type="nucleotide sequence ID" value="NZ_PNJG02000001.1"/>
</dbReference>
<dbReference type="EC" id="3.5.2.6" evidence="4 9"/>
<evidence type="ECO:0000256" key="6">
    <source>
        <dbReference type="ARBA" id="ARBA00022801"/>
    </source>
</evidence>
<evidence type="ECO:0000256" key="5">
    <source>
        <dbReference type="ARBA" id="ARBA00022729"/>
    </source>
</evidence>
<dbReference type="InterPro" id="IPR005311">
    <property type="entry name" value="PBP_dimer"/>
</dbReference>
<reference evidence="13 14" key="1">
    <citation type="submission" date="2018-10" db="EMBL/GenBank/DDBJ databases">
        <title>Kocuria tytouropygialis sp. nov., isolated from the uropygial gland of an American barn owl (Tyto furcata).</title>
        <authorList>
            <person name="Braun M.S."/>
            <person name="Wang E."/>
            <person name="Zimmermann S."/>
            <person name="Wagner H."/>
            <person name="Wink M."/>
        </authorList>
    </citation>
    <scope>NUCLEOTIDE SEQUENCE [LARGE SCALE GENOMIC DNA]</scope>
    <source>
        <strain evidence="13 14">442</strain>
    </source>
</reference>
<evidence type="ECO:0000259" key="11">
    <source>
        <dbReference type="Pfam" id="PF03717"/>
    </source>
</evidence>
<gene>
    <name evidence="13" type="ORF">C1C97_003680</name>
</gene>
<dbReference type="GO" id="GO:0008800">
    <property type="term" value="F:beta-lactamase activity"/>
    <property type="evidence" value="ECO:0007669"/>
    <property type="project" value="UniProtKB-UniRule"/>
</dbReference>
<evidence type="ECO:0000313" key="14">
    <source>
        <dbReference type="Proteomes" id="UP000249516"/>
    </source>
</evidence>
<dbReference type="InterPro" id="IPR050515">
    <property type="entry name" value="Beta-lactam/transpept"/>
</dbReference>
<protein>
    <recommendedName>
        <fullName evidence="4 9">Beta-lactamase</fullName>
        <ecNumber evidence="4 9">3.5.2.6</ecNumber>
    </recommendedName>
</protein>
<dbReference type="SUPFAM" id="SSF56519">
    <property type="entry name" value="Penicillin binding protein dimerisation domain"/>
    <property type="match status" value="1"/>
</dbReference>
<evidence type="ECO:0000256" key="1">
    <source>
        <dbReference type="ARBA" id="ARBA00004370"/>
    </source>
</evidence>
<keyword evidence="7" id="KW-0472">Membrane</keyword>
<sequence length="651" mass="68666">MNCRMENNLMATSPPRTRRRGRFTMSIVVVLLVSGCSALPGNAPRDAAEALAQGLHSRDVSGLEFSNAGGSEVQAELDRILRMTGGIAPDVQMGRVSNQGQTAHGELTWRWDVPATEEDWTYATGVDFQRSNGTWKATWEPSLVAPELAEDEVLRIQTVQPERGKILGAGDQPLAMKQTIHRAGLDLREVPREKREGSATALAKAVGIDPEPYRESVRQADDTAWVEAIALREDDFRALDAQRMEKIPGLLVTKDARVLGRTKGFAAETLGSVGEATAEEIEKSGGKLAHGAQIGRGGLQEAHETTLQGKPGVVVDRIGVHADGSLKAGRTHQLMAQGPVPGEDLHTTLNGGLQEAAQRTLKGIKSPSSVVAMRPSDGAVLAVANGAGSKGYPTATLGQYAPGSTFKVATALAMLRGGDTPDTTVDCPHTYSAEGMNVANFSGYPREFEGSVALRQAIAHSCNTTFAAQHERVSQQALADAGDSLGVGVEMDAGIPVFSGSIPTEEPAAEHVAAMFGQGRTLVSPFGMARFQASVQAGKLVQPSILGHEPASEPSSSNPLGTSEAADLQTLMREVVSTGHLKELRSLQPDSAIGKTGTAEYGNENPPRTHSWVIAGHGDLAVAIFVEDGDLGSITGTPIMLEVLQTAQGLQ</sequence>
<comment type="subcellular location">
    <subcellularLocation>
        <location evidence="1">Membrane</location>
    </subcellularLocation>
</comment>
<dbReference type="PROSITE" id="PS00337">
    <property type="entry name" value="BETA_LACTAMASE_D"/>
    <property type="match status" value="1"/>
</dbReference>
<dbReference type="EMBL" id="PNJG02000001">
    <property type="protein sequence ID" value="RKQ36734.1"/>
    <property type="molecule type" value="Genomic_DNA"/>
</dbReference>
<dbReference type="InterPro" id="IPR036138">
    <property type="entry name" value="PBP_dimer_sf"/>
</dbReference>
<dbReference type="PANTHER" id="PTHR30627:SF24">
    <property type="entry name" value="PENICILLIN-BINDING PROTEIN 4B"/>
    <property type="match status" value="1"/>
</dbReference>
<evidence type="ECO:0000256" key="9">
    <source>
        <dbReference type="RuleBase" id="RU361140"/>
    </source>
</evidence>
<evidence type="ECO:0000256" key="3">
    <source>
        <dbReference type="ARBA" id="ARBA00007898"/>
    </source>
</evidence>
<evidence type="ECO:0000313" key="13">
    <source>
        <dbReference type="EMBL" id="RKQ36734.1"/>
    </source>
</evidence>
<dbReference type="GO" id="GO:0071972">
    <property type="term" value="F:peptidoglycan L,D-transpeptidase activity"/>
    <property type="evidence" value="ECO:0007669"/>
    <property type="project" value="TreeGrafter"/>
</dbReference>
<comment type="caution">
    <text evidence="13">The sequence shown here is derived from an EMBL/GenBank/DDBJ whole genome shotgun (WGS) entry which is preliminary data.</text>
</comment>
<dbReference type="SUPFAM" id="SSF56601">
    <property type="entry name" value="beta-lactamase/transpeptidase-like"/>
    <property type="match status" value="1"/>
</dbReference>
<dbReference type="PANTHER" id="PTHR30627">
    <property type="entry name" value="PEPTIDOGLYCAN D,D-TRANSPEPTIDASE"/>
    <property type="match status" value="1"/>
</dbReference>
<dbReference type="InterPro" id="IPR012338">
    <property type="entry name" value="Beta-lactam/transpept-like"/>
</dbReference>
<evidence type="ECO:0000256" key="7">
    <source>
        <dbReference type="ARBA" id="ARBA00023136"/>
    </source>
</evidence>
<dbReference type="GO" id="GO:0017001">
    <property type="term" value="P:antibiotic catabolic process"/>
    <property type="evidence" value="ECO:0007669"/>
    <property type="project" value="InterPro"/>
</dbReference>
<dbReference type="Gene3D" id="3.90.1310.10">
    <property type="entry name" value="Penicillin-binding protein 2a (Domain 2)"/>
    <property type="match status" value="1"/>
</dbReference>
<keyword evidence="6 9" id="KW-0378">Hydrolase</keyword>
<feature type="domain" description="Penicillin-binding protein transpeptidase" evidence="10">
    <location>
        <begin position="369"/>
        <end position="633"/>
    </location>
</feature>
<comment type="similarity">
    <text evidence="2">Belongs to the transpeptidase family.</text>
</comment>
<feature type="domain" description="NTF2-like N-terminal transpeptidase" evidence="12">
    <location>
        <begin position="98"/>
        <end position="151"/>
    </location>
</feature>
<dbReference type="InterPro" id="IPR002137">
    <property type="entry name" value="Beta-lactam_class-D_AS"/>
</dbReference>
<feature type="domain" description="Penicillin-binding protein dimerisation" evidence="11">
    <location>
        <begin position="159"/>
        <end position="315"/>
    </location>
</feature>
<organism evidence="13 14">
    <name type="scientific">Kocuria tytonis</name>
    <dbReference type="NCBI Taxonomy" id="2054280"/>
    <lineage>
        <taxon>Bacteria</taxon>
        <taxon>Bacillati</taxon>
        <taxon>Actinomycetota</taxon>
        <taxon>Actinomycetes</taxon>
        <taxon>Micrococcales</taxon>
        <taxon>Micrococcaceae</taxon>
        <taxon>Kocuria</taxon>
    </lineage>
</organism>
<dbReference type="Pfam" id="PF00905">
    <property type="entry name" value="Transpeptidase"/>
    <property type="match status" value="1"/>
</dbReference>
<evidence type="ECO:0000256" key="4">
    <source>
        <dbReference type="ARBA" id="ARBA00012865"/>
    </source>
</evidence>
<dbReference type="GO" id="GO:0046677">
    <property type="term" value="P:response to antibiotic"/>
    <property type="evidence" value="ECO:0007669"/>
    <property type="project" value="UniProtKB-UniRule"/>
</dbReference>
<dbReference type="Pfam" id="PF03717">
    <property type="entry name" value="PBP_dimer"/>
    <property type="match status" value="1"/>
</dbReference>
<dbReference type="Proteomes" id="UP000249516">
    <property type="component" value="Unassembled WGS sequence"/>
</dbReference>
<dbReference type="GO" id="GO:0005886">
    <property type="term" value="C:plasma membrane"/>
    <property type="evidence" value="ECO:0007669"/>
    <property type="project" value="TreeGrafter"/>
</dbReference>
<dbReference type="InterPro" id="IPR007887">
    <property type="entry name" value="MecA_N"/>
</dbReference>
<keyword evidence="5" id="KW-0732">Signal</keyword>
<evidence type="ECO:0000256" key="2">
    <source>
        <dbReference type="ARBA" id="ARBA00007171"/>
    </source>
</evidence>
<evidence type="ECO:0000256" key="8">
    <source>
        <dbReference type="ARBA" id="ARBA00023251"/>
    </source>
</evidence>